<dbReference type="InterPro" id="IPR012337">
    <property type="entry name" value="RNaseH-like_sf"/>
</dbReference>
<dbReference type="AlphaFoldDB" id="A0A9Q3BH28"/>
<dbReference type="GO" id="GO:0003723">
    <property type="term" value="F:RNA binding"/>
    <property type="evidence" value="ECO:0007669"/>
    <property type="project" value="UniProtKB-KW"/>
</dbReference>
<proteinExistence type="predicted"/>
<evidence type="ECO:0000259" key="2">
    <source>
        <dbReference type="PROSITE" id="PS50994"/>
    </source>
</evidence>
<dbReference type="PROSITE" id="PS50994">
    <property type="entry name" value="INTEGRASE"/>
    <property type="match status" value="1"/>
</dbReference>
<name>A0A9Q3BH28_9BASI</name>
<protein>
    <recommendedName>
        <fullName evidence="2">Integrase catalytic domain-containing protein</fullName>
    </recommendedName>
</protein>
<reference evidence="3" key="1">
    <citation type="submission" date="2021-03" db="EMBL/GenBank/DDBJ databases">
        <title>Draft genome sequence of rust myrtle Austropuccinia psidii MF-1, a brazilian biotype.</title>
        <authorList>
            <person name="Quecine M.C."/>
            <person name="Pachon D.M.R."/>
            <person name="Bonatelli M.L."/>
            <person name="Correr F.H."/>
            <person name="Franceschini L.M."/>
            <person name="Leite T.F."/>
            <person name="Margarido G.R.A."/>
            <person name="Almeida C.A."/>
            <person name="Ferrarezi J.A."/>
            <person name="Labate C.A."/>
        </authorList>
    </citation>
    <scope>NUCLEOTIDE SEQUENCE</scope>
    <source>
        <strain evidence="3">MF-1</strain>
    </source>
</reference>
<dbReference type="Gene3D" id="3.30.420.10">
    <property type="entry name" value="Ribonuclease H-like superfamily/Ribonuclease H"/>
    <property type="match status" value="1"/>
</dbReference>
<dbReference type="InterPro" id="IPR001584">
    <property type="entry name" value="Integrase_cat-core"/>
</dbReference>
<gene>
    <name evidence="3" type="ORF">O181_005331</name>
</gene>
<feature type="domain" description="Integrase catalytic" evidence="2">
    <location>
        <begin position="6"/>
        <end position="132"/>
    </location>
</feature>
<dbReference type="PANTHER" id="PTHR37984:SF5">
    <property type="entry name" value="PROTEIN NYNRIN-LIKE"/>
    <property type="match status" value="1"/>
</dbReference>
<keyword evidence="1" id="KW-0694">RNA-binding</keyword>
<dbReference type="GO" id="GO:0015074">
    <property type="term" value="P:DNA integration"/>
    <property type="evidence" value="ECO:0007669"/>
    <property type="project" value="InterPro"/>
</dbReference>
<keyword evidence="4" id="KW-1185">Reference proteome</keyword>
<dbReference type="Proteomes" id="UP000765509">
    <property type="component" value="Unassembled WGS sequence"/>
</dbReference>
<dbReference type="SUPFAM" id="SSF53098">
    <property type="entry name" value="Ribonuclease H-like"/>
    <property type="match status" value="1"/>
</dbReference>
<dbReference type="InterPro" id="IPR036397">
    <property type="entry name" value="RNaseH_sf"/>
</dbReference>
<evidence type="ECO:0000313" key="4">
    <source>
        <dbReference type="Proteomes" id="UP000765509"/>
    </source>
</evidence>
<dbReference type="InterPro" id="IPR050951">
    <property type="entry name" value="Retrovirus_Pol_polyprotein"/>
</dbReference>
<evidence type="ECO:0000313" key="3">
    <source>
        <dbReference type="EMBL" id="MBW0465616.1"/>
    </source>
</evidence>
<dbReference type="EMBL" id="AVOT02001083">
    <property type="protein sequence ID" value="MBW0465616.1"/>
    <property type="molecule type" value="Genomic_DNA"/>
</dbReference>
<dbReference type="PANTHER" id="PTHR37984">
    <property type="entry name" value="PROTEIN CBG26694"/>
    <property type="match status" value="1"/>
</dbReference>
<organism evidence="3 4">
    <name type="scientific">Austropuccinia psidii MF-1</name>
    <dbReference type="NCBI Taxonomy" id="1389203"/>
    <lineage>
        <taxon>Eukaryota</taxon>
        <taxon>Fungi</taxon>
        <taxon>Dikarya</taxon>
        <taxon>Basidiomycota</taxon>
        <taxon>Pucciniomycotina</taxon>
        <taxon>Pucciniomycetes</taxon>
        <taxon>Pucciniales</taxon>
        <taxon>Sphaerophragmiaceae</taxon>
        <taxon>Austropuccinia</taxon>
    </lineage>
</organism>
<accession>A0A9Q3BH28</accession>
<comment type="caution">
    <text evidence="3">The sequence shown here is derived from an EMBL/GenBank/DDBJ whole genome shotgun (WGS) entry which is preliminary data.</text>
</comment>
<dbReference type="OrthoDB" id="2273864at2759"/>
<evidence type="ECO:0000256" key="1">
    <source>
        <dbReference type="ARBA" id="ARBA00022884"/>
    </source>
</evidence>
<dbReference type="GO" id="GO:0005634">
    <property type="term" value="C:nucleus"/>
    <property type="evidence" value="ECO:0007669"/>
    <property type="project" value="UniProtKB-ARBA"/>
</dbReference>
<sequence>MISIQDPESPIKIAHMDWVMASPSGGDRIFNACLALVDRYRKDPIFSPCHKDDTALETDMIRCNRVISHTVLFKNIISDRDPKFTPALWKNLHNLFGTKISFSTAYYPNNNGLEKRMIQNLEDMGKYSVLMA</sequence>